<dbReference type="AlphaFoldDB" id="A0A2T0R462"/>
<dbReference type="Proteomes" id="UP000238083">
    <property type="component" value="Unassembled WGS sequence"/>
</dbReference>
<dbReference type="PANTHER" id="PTHR42932">
    <property type="entry name" value="GENERAL STRESS PROTEIN 20U"/>
    <property type="match status" value="1"/>
</dbReference>
<dbReference type="PANTHER" id="PTHR42932:SF3">
    <property type="entry name" value="DNA PROTECTION DURING STARVATION PROTEIN"/>
    <property type="match status" value="1"/>
</dbReference>
<feature type="region of interest" description="Disordered" evidence="3">
    <location>
        <begin position="199"/>
        <end position="225"/>
    </location>
</feature>
<keyword evidence="6" id="KW-1185">Reference proteome</keyword>
<evidence type="ECO:0000259" key="4">
    <source>
        <dbReference type="Pfam" id="PF00210"/>
    </source>
</evidence>
<dbReference type="GO" id="GO:0016722">
    <property type="term" value="F:oxidoreductase activity, acting on metal ions"/>
    <property type="evidence" value="ECO:0007669"/>
    <property type="project" value="InterPro"/>
</dbReference>
<protein>
    <submittedName>
        <fullName evidence="5">Starvation-inducible DNA-binding protein</fullName>
    </submittedName>
</protein>
<dbReference type="GO" id="GO:0003677">
    <property type="term" value="F:DNA binding"/>
    <property type="evidence" value="ECO:0007669"/>
    <property type="project" value="UniProtKB-KW"/>
</dbReference>
<feature type="domain" description="Ferritin/DPS" evidence="4">
    <location>
        <begin position="57"/>
        <end position="194"/>
    </location>
</feature>
<evidence type="ECO:0000256" key="1">
    <source>
        <dbReference type="ARBA" id="ARBA00009497"/>
    </source>
</evidence>
<evidence type="ECO:0000256" key="3">
    <source>
        <dbReference type="SAM" id="MobiDB-lite"/>
    </source>
</evidence>
<dbReference type="InterPro" id="IPR023188">
    <property type="entry name" value="DPS_DNA-bd_CS"/>
</dbReference>
<evidence type="ECO:0000256" key="2">
    <source>
        <dbReference type="RuleBase" id="RU003875"/>
    </source>
</evidence>
<dbReference type="Gene3D" id="1.20.1260.10">
    <property type="match status" value="1"/>
</dbReference>
<comment type="caution">
    <text evidence="5">The sequence shown here is derived from an EMBL/GenBank/DDBJ whole genome shotgun (WGS) entry which is preliminary data.</text>
</comment>
<dbReference type="PROSITE" id="PS00818">
    <property type="entry name" value="DPS_1"/>
    <property type="match status" value="1"/>
</dbReference>
<reference evidence="5 6" key="1">
    <citation type="submission" date="2018-03" db="EMBL/GenBank/DDBJ databases">
        <title>Genomic Encyclopedia of Archaeal and Bacterial Type Strains, Phase II (KMG-II): from individual species to whole genera.</title>
        <authorList>
            <person name="Goeker M."/>
        </authorList>
    </citation>
    <scope>NUCLEOTIDE SEQUENCE [LARGE SCALE GENOMIC DNA]</scope>
    <source>
        <strain evidence="5 6">DSM 19711</strain>
    </source>
</reference>
<dbReference type="SUPFAM" id="SSF47240">
    <property type="entry name" value="Ferritin-like"/>
    <property type="match status" value="1"/>
</dbReference>
<accession>A0A2T0R462</accession>
<proteinExistence type="inferred from homology"/>
<dbReference type="InterPro" id="IPR008331">
    <property type="entry name" value="Ferritin_DPS_dom"/>
</dbReference>
<dbReference type="Pfam" id="PF00210">
    <property type="entry name" value="Ferritin"/>
    <property type="match status" value="1"/>
</dbReference>
<dbReference type="GO" id="GO:0008199">
    <property type="term" value="F:ferric iron binding"/>
    <property type="evidence" value="ECO:0007669"/>
    <property type="project" value="InterPro"/>
</dbReference>
<dbReference type="EMBL" id="PVZF01000005">
    <property type="protein sequence ID" value="PRY15143.1"/>
    <property type="molecule type" value="Genomic_DNA"/>
</dbReference>
<dbReference type="PRINTS" id="PR01346">
    <property type="entry name" value="HELNAPAPROT"/>
</dbReference>
<dbReference type="InterPro" id="IPR009078">
    <property type="entry name" value="Ferritin-like_SF"/>
</dbReference>
<evidence type="ECO:0000313" key="5">
    <source>
        <dbReference type="EMBL" id="PRY15143.1"/>
    </source>
</evidence>
<keyword evidence="5" id="KW-0238">DNA-binding</keyword>
<organism evidence="5 6">
    <name type="scientific">Kineococcus rhizosphaerae</name>
    <dbReference type="NCBI Taxonomy" id="559628"/>
    <lineage>
        <taxon>Bacteria</taxon>
        <taxon>Bacillati</taxon>
        <taxon>Actinomycetota</taxon>
        <taxon>Actinomycetes</taxon>
        <taxon>Kineosporiales</taxon>
        <taxon>Kineosporiaceae</taxon>
        <taxon>Kineococcus</taxon>
    </lineage>
</organism>
<dbReference type="CDD" id="cd01043">
    <property type="entry name" value="DPS"/>
    <property type="match status" value="1"/>
</dbReference>
<gene>
    <name evidence="5" type="ORF">CLV37_10569</name>
</gene>
<sequence length="225" mass="24210">MEPVTPCRLEVFRLASGQGRSYGDAMAKESKKMTSEGTPRFTIPGMTTEQGAQIARLLQDRLNALTDLHLTLKHVHWNVVGPHFVAVHEMLDPQVDAVREMADTTAERIATLGLSPVGTPGALVADRGWDDYSIGRAGAIEHLGALDLVYSGVITDHRAAIETTDDLDLVTQDMLIAQAGQLEQFHWFVRAHLETSGGQLSTSEASSEVAAARDAGGRAGAKRKA</sequence>
<dbReference type="InterPro" id="IPR012347">
    <property type="entry name" value="Ferritin-like"/>
</dbReference>
<dbReference type="InterPro" id="IPR002177">
    <property type="entry name" value="DPS_DNA-bd"/>
</dbReference>
<comment type="similarity">
    <text evidence="1 2">Belongs to the Dps family.</text>
</comment>
<name>A0A2T0R462_9ACTN</name>
<evidence type="ECO:0000313" key="6">
    <source>
        <dbReference type="Proteomes" id="UP000238083"/>
    </source>
</evidence>
<feature type="compositionally biased region" description="Low complexity" evidence="3">
    <location>
        <begin position="201"/>
        <end position="214"/>
    </location>
</feature>